<dbReference type="EMBL" id="LUCH01002235">
    <property type="protein sequence ID" value="KAF5401794.1"/>
    <property type="molecule type" value="Genomic_DNA"/>
</dbReference>
<evidence type="ECO:0000313" key="1">
    <source>
        <dbReference type="EMBL" id="KAF5401794.1"/>
    </source>
</evidence>
<dbReference type="Proteomes" id="UP000748531">
    <property type="component" value="Unassembled WGS sequence"/>
</dbReference>
<reference evidence="1" key="1">
    <citation type="submission" date="2019-05" db="EMBL/GenBank/DDBJ databases">
        <title>Annotation for the trematode Paragonimus heterotremus.</title>
        <authorList>
            <person name="Choi Y.-J."/>
        </authorList>
    </citation>
    <scope>NUCLEOTIDE SEQUENCE</scope>
    <source>
        <strain evidence="1">LC</strain>
    </source>
</reference>
<protein>
    <submittedName>
        <fullName evidence="1">Uncharacterized protein</fullName>
    </submittedName>
</protein>
<gene>
    <name evidence="1" type="ORF">PHET_04883</name>
</gene>
<proteinExistence type="predicted"/>
<organism evidence="1 2">
    <name type="scientific">Paragonimus heterotremus</name>
    <dbReference type="NCBI Taxonomy" id="100268"/>
    <lineage>
        <taxon>Eukaryota</taxon>
        <taxon>Metazoa</taxon>
        <taxon>Spiralia</taxon>
        <taxon>Lophotrochozoa</taxon>
        <taxon>Platyhelminthes</taxon>
        <taxon>Trematoda</taxon>
        <taxon>Digenea</taxon>
        <taxon>Plagiorchiida</taxon>
        <taxon>Troglotremata</taxon>
        <taxon>Troglotrematidae</taxon>
        <taxon>Paragonimus</taxon>
    </lineage>
</organism>
<accession>A0A8J4TBS6</accession>
<name>A0A8J4TBS6_9TREM</name>
<comment type="caution">
    <text evidence="1">The sequence shown here is derived from an EMBL/GenBank/DDBJ whole genome shotgun (WGS) entry which is preliminary data.</text>
</comment>
<dbReference type="OrthoDB" id="3176171at2759"/>
<sequence>MPFQLDFLEQSNNGNSRRLYCITYLKWRITNSPITLHLGSYQLYVFHNPLDKASKSSPPKDSQDLIDWEFAQRELALATGIDGLDHKPKSREDLILQKELLELIPMLTEANAISEELNKQRAFDILLIPPTAQGLLYGEPRTTK</sequence>
<dbReference type="AlphaFoldDB" id="A0A8J4TBS6"/>
<keyword evidence="2" id="KW-1185">Reference proteome</keyword>
<evidence type="ECO:0000313" key="2">
    <source>
        <dbReference type="Proteomes" id="UP000748531"/>
    </source>
</evidence>